<dbReference type="InterPro" id="IPR019931">
    <property type="entry name" value="LPXTG_anchor"/>
</dbReference>
<accession>A0A6N9U3T0</accession>
<dbReference type="NCBIfam" id="NF040603">
    <property type="entry name" value="choice_anch_P"/>
    <property type="match status" value="1"/>
</dbReference>
<comment type="caution">
    <text evidence="9">The sequence shown here is derived from an EMBL/GenBank/DDBJ whole genome shotgun (WGS) entry which is preliminary data.</text>
</comment>
<sequence length="375" mass="36231">MNSNTFRLAALAVAAAPVALLVAVPAQAAIATVPATPDTAHGKASAVVLRTGLDVSLLNKAVDVPLKVTLNEVHAPASAEKSALSVKLDGVDQGQPVEVLQADVATAEATADAHKAEGRANLVKARVHVPGLPRLSLVEVEEVTSKALCETGKKPVAESNVLGHVSVLGKRISLSSGGTTNIEVPGVGSVTLDLSKTSTTTRTAAATALQLRVSVNPLKLNVAEVEGEVTLAEATCETPKGGGSDNGGSGNGGSENGGSGNGGSENGGSGNGGSENGGSGNGGSENGGSGNGGATGGDDGSGHEGGTGGDGSGKGEGISDVKPQTGTDKAQASGTGDLAETGSSSSTPYIAGGAAVLLAAGAGATVIARRRSTQN</sequence>
<dbReference type="AlphaFoldDB" id="A0A6N9U3T0"/>
<keyword evidence="6" id="KW-0472">Membrane</keyword>
<keyword evidence="1" id="KW-0134">Cell wall</keyword>
<keyword evidence="6" id="KW-0812">Transmembrane</keyword>
<keyword evidence="4" id="KW-0572">Peptidoglycan-anchor</keyword>
<evidence type="ECO:0000313" key="9">
    <source>
        <dbReference type="EMBL" id="NEA15515.1"/>
    </source>
</evidence>
<keyword evidence="3 7" id="KW-0732">Signal</keyword>
<evidence type="ECO:0000313" key="10">
    <source>
        <dbReference type="Proteomes" id="UP000471293"/>
    </source>
</evidence>
<reference evidence="9 10" key="1">
    <citation type="submission" date="2020-01" db="EMBL/GenBank/DDBJ databases">
        <title>Insect and environment-associated Actinomycetes.</title>
        <authorList>
            <person name="Currrie C."/>
            <person name="Chevrette M."/>
            <person name="Carlson C."/>
            <person name="Stubbendieck R."/>
            <person name="Wendt-Pienkowski E."/>
        </authorList>
    </citation>
    <scope>NUCLEOTIDE SEQUENCE [LARGE SCALE GENOMIC DNA]</scope>
    <source>
        <strain evidence="9 10">SID11342</strain>
    </source>
</reference>
<name>A0A6N9U3T0_STRHA</name>
<feature type="chain" id="PRO_5027119123" evidence="7">
    <location>
        <begin position="29"/>
        <end position="375"/>
    </location>
</feature>
<keyword evidence="6" id="KW-1133">Transmembrane helix</keyword>
<protein>
    <submittedName>
        <fullName evidence="9">LPXTG cell wall anchor domain-containing protein</fullName>
    </submittedName>
</protein>
<dbReference type="EMBL" id="JAAGLQ010000168">
    <property type="protein sequence ID" value="NEA15515.1"/>
    <property type="molecule type" value="Genomic_DNA"/>
</dbReference>
<evidence type="ECO:0000259" key="8">
    <source>
        <dbReference type="PROSITE" id="PS50847"/>
    </source>
</evidence>
<evidence type="ECO:0000256" key="1">
    <source>
        <dbReference type="ARBA" id="ARBA00022512"/>
    </source>
</evidence>
<dbReference type="NCBIfam" id="NF041527">
    <property type="entry name" value="SCO1860_LAETG"/>
    <property type="match status" value="1"/>
</dbReference>
<proteinExistence type="predicted"/>
<feature type="compositionally biased region" description="Polar residues" evidence="5">
    <location>
        <begin position="322"/>
        <end position="334"/>
    </location>
</feature>
<evidence type="ECO:0000256" key="5">
    <source>
        <dbReference type="SAM" id="MobiDB-lite"/>
    </source>
</evidence>
<feature type="signal peptide" evidence="7">
    <location>
        <begin position="1"/>
        <end position="28"/>
    </location>
</feature>
<dbReference type="InterPro" id="IPR048202">
    <property type="entry name" value="SCO1860-like"/>
</dbReference>
<evidence type="ECO:0000256" key="2">
    <source>
        <dbReference type="ARBA" id="ARBA00022525"/>
    </source>
</evidence>
<organism evidence="9 10">
    <name type="scientific">Streptomyces halstedii</name>
    <dbReference type="NCBI Taxonomy" id="1944"/>
    <lineage>
        <taxon>Bacteria</taxon>
        <taxon>Bacillati</taxon>
        <taxon>Actinomycetota</taxon>
        <taxon>Actinomycetes</taxon>
        <taxon>Kitasatosporales</taxon>
        <taxon>Streptomycetaceae</taxon>
        <taxon>Streptomyces</taxon>
    </lineage>
</organism>
<feature type="domain" description="Gram-positive cocci surface proteins LPxTG" evidence="8">
    <location>
        <begin position="338"/>
        <end position="375"/>
    </location>
</feature>
<dbReference type="PROSITE" id="PS50847">
    <property type="entry name" value="GRAM_POS_ANCHORING"/>
    <property type="match status" value="1"/>
</dbReference>
<gene>
    <name evidence="9" type="ORF">G3I29_08205</name>
</gene>
<evidence type="ECO:0000256" key="6">
    <source>
        <dbReference type="SAM" id="Phobius"/>
    </source>
</evidence>
<evidence type="ECO:0000256" key="3">
    <source>
        <dbReference type="ARBA" id="ARBA00022729"/>
    </source>
</evidence>
<dbReference type="RefSeq" id="WP_164343472.1">
    <property type="nucleotide sequence ID" value="NZ_JAAGLQ010000168.1"/>
</dbReference>
<dbReference type="Proteomes" id="UP000471293">
    <property type="component" value="Unassembled WGS sequence"/>
</dbReference>
<evidence type="ECO:0000256" key="4">
    <source>
        <dbReference type="ARBA" id="ARBA00023088"/>
    </source>
</evidence>
<evidence type="ECO:0000256" key="7">
    <source>
        <dbReference type="SAM" id="SignalP"/>
    </source>
</evidence>
<feature type="transmembrane region" description="Helical" evidence="6">
    <location>
        <begin position="349"/>
        <end position="368"/>
    </location>
</feature>
<dbReference type="NCBIfam" id="NF041528">
    <property type="entry name" value="strep_LAETG"/>
    <property type="match status" value="1"/>
</dbReference>
<dbReference type="NCBIfam" id="TIGR01167">
    <property type="entry name" value="LPXTG_anchor"/>
    <property type="match status" value="1"/>
</dbReference>
<feature type="region of interest" description="Disordered" evidence="5">
    <location>
        <begin position="233"/>
        <end position="349"/>
    </location>
</feature>
<keyword evidence="2" id="KW-0964">Secreted</keyword>
<feature type="compositionally biased region" description="Gly residues" evidence="5">
    <location>
        <begin position="240"/>
        <end position="316"/>
    </location>
</feature>